<organism evidence="2 3">
    <name type="scientific">Hominenteromicrobium mulieris</name>
    <dbReference type="NCBI Taxonomy" id="2885357"/>
    <lineage>
        <taxon>Bacteria</taxon>
        <taxon>Bacillati</taxon>
        <taxon>Bacillota</taxon>
        <taxon>Clostridia</taxon>
        <taxon>Eubacteriales</taxon>
        <taxon>Oscillospiraceae</taxon>
        <taxon>Hominenteromicrobium</taxon>
    </lineage>
</organism>
<dbReference type="Proteomes" id="UP001199424">
    <property type="component" value="Unassembled WGS sequence"/>
</dbReference>
<sequence>MKNQIKNDLNNIKNSGQIVINTAISNDNGSRQYRASDVIEKGKSTNFMKREEIFAVLGAVASGVTIVDFLFNRLGENAVLKLGKILYEAFIEHNTAPYYFLIAELIAIICFGAVSFSAFRNVITLHKARHLGACIYNRDRKKSYKIKALPCPHCKTTFRTPLKIKDGKNFGMEFTCPHCSFRATIPVADILNRIDENYEPKK</sequence>
<comment type="caution">
    <text evidence="2">The sequence shown here is derived from an EMBL/GenBank/DDBJ whole genome shotgun (WGS) entry which is preliminary data.</text>
</comment>
<feature type="transmembrane region" description="Helical" evidence="1">
    <location>
        <begin position="98"/>
        <end position="119"/>
    </location>
</feature>
<dbReference type="RefSeq" id="WP_177714064.1">
    <property type="nucleotide sequence ID" value="NZ_JAJEQC010000015.1"/>
</dbReference>
<evidence type="ECO:0000313" key="2">
    <source>
        <dbReference type="EMBL" id="MCC2137772.1"/>
    </source>
</evidence>
<proteinExistence type="predicted"/>
<dbReference type="AlphaFoldDB" id="A0AAE3ALM5"/>
<protein>
    <submittedName>
        <fullName evidence="2">CpXC domain-containing protein</fullName>
    </submittedName>
</protein>
<evidence type="ECO:0000313" key="3">
    <source>
        <dbReference type="Proteomes" id="UP001199424"/>
    </source>
</evidence>
<accession>A0AAE3ALM5</accession>
<name>A0AAE3ALM5_9FIRM</name>
<evidence type="ECO:0000256" key="1">
    <source>
        <dbReference type="SAM" id="Phobius"/>
    </source>
</evidence>
<feature type="transmembrane region" description="Helical" evidence="1">
    <location>
        <begin position="53"/>
        <end position="71"/>
    </location>
</feature>
<reference evidence="2" key="1">
    <citation type="submission" date="2021-10" db="EMBL/GenBank/DDBJ databases">
        <title>Anaerobic single-cell dispensing facilitates the cultivation of human gut bacteria.</title>
        <authorList>
            <person name="Afrizal A."/>
        </authorList>
    </citation>
    <scope>NUCLEOTIDE SEQUENCE</scope>
    <source>
        <strain evidence="2">CLA-AA-H250</strain>
    </source>
</reference>
<dbReference type="EMBL" id="JAJEQC010000015">
    <property type="protein sequence ID" value="MCC2137772.1"/>
    <property type="molecule type" value="Genomic_DNA"/>
</dbReference>
<keyword evidence="3" id="KW-1185">Reference proteome</keyword>
<gene>
    <name evidence="2" type="ORF">LKD31_12225</name>
</gene>
<keyword evidence="1" id="KW-0812">Transmembrane</keyword>
<keyword evidence="1" id="KW-0472">Membrane</keyword>
<keyword evidence="1" id="KW-1133">Transmembrane helix</keyword>